<comment type="caution">
    <text evidence="2">The sequence shown here is derived from an EMBL/GenBank/DDBJ whole genome shotgun (WGS) entry which is preliminary data.</text>
</comment>
<feature type="region of interest" description="Disordered" evidence="1">
    <location>
        <begin position="1"/>
        <end position="29"/>
    </location>
</feature>
<dbReference type="KEGG" id="kne:92182783"/>
<evidence type="ECO:0000313" key="2">
    <source>
        <dbReference type="EMBL" id="KAK8847666.1"/>
    </source>
</evidence>
<evidence type="ECO:0008006" key="4">
    <source>
        <dbReference type="Google" id="ProtNLM"/>
    </source>
</evidence>
<dbReference type="RefSeq" id="XP_066801184.1">
    <property type="nucleotide sequence ID" value="XM_066948616.1"/>
</dbReference>
<dbReference type="EMBL" id="JBCAWK010000010">
    <property type="protein sequence ID" value="KAK8847666.1"/>
    <property type="molecule type" value="Genomic_DNA"/>
</dbReference>
<dbReference type="Proteomes" id="UP001388673">
    <property type="component" value="Unassembled WGS sequence"/>
</dbReference>
<dbReference type="AlphaFoldDB" id="A0AAW0YW13"/>
<dbReference type="GeneID" id="92182783"/>
<evidence type="ECO:0000313" key="3">
    <source>
        <dbReference type="Proteomes" id="UP001388673"/>
    </source>
</evidence>
<name>A0AAW0YW13_9TREE</name>
<reference evidence="2 3" key="1">
    <citation type="journal article" date="2024" name="bioRxiv">
        <title>Comparative genomics of Cryptococcus and Kwoniella reveals pathogenesis evolution and contrasting karyotype dynamics via intercentromeric recombination or chromosome fusion.</title>
        <authorList>
            <person name="Coelho M.A."/>
            <person name="David-Palma M."/>
            <person name="Shea T."/>
            <person name="Bowers K."/>
            <person name="McGinley-Smith S."/>
            <person name="Mohammad A.W."/>
            <person name="Gnirke A."/>
            <person name="Yurkov A.M."/>
            <person name="Nowrousian M."/>
            <person name="Sun S."/>
            <person name="Cuomo C.A."/>
            <person name="Heitman J."/>
        </authorList>
    </citation>
    <scope>NUCLEOTIDE SEQUENCE [LARGE SCALE GENOMIC DNA]</scope>
    <source>
        <strain evidence="2 3">CBS 13917</strain>
    </source>
</reference>
<accession>A0AAW0YW13</accession>
<keyword evidence="3" id="KW-1185">Reference proteome</keyword>
<organism evidence="2 3">
    <name type="scientific">Kwoniella newhampshirensis</name>
    <dbReference type="NCBI Taxonomy" id="1651941"/>
    <lineage>
        <taxon>Eukaryota</taxon>
        <taxon>Fungi</taxon>
        <taxon>Dikarya</taxon>
        <taxon>Basidiomycota</taxon>
        <taxon>Agaricomycotina</taxon>
        <taxon>Tremellomycetes</taxon>
        <taxon>Tremellales</taxon>
        <taxon>Cryptococcaceae</taxon>
        <taxon>Kwoniella</taxon>
    </lineage>
</organism>
<protein>
    <recommendedName>
        <fullName evidence="4">F-box domain-containing protein</fullName>
    </recommendedName>
</protein>
<feature type="compositionally biased region" description="Low complexity" evidence="1">
    <location>
        <begin position="19"/>
        <end position="29"/>
    </location>
</feature>
<evidence type="ECO:0000256" key="1">
    <source>
        <dbReference type="SAM" id="MobiDB-lite"/>
    </source>
</evidence>
<proteinExistence type="predicted"/>
<gene>
    <name evidence="2" type="ORF">IAR55_005525</name>
</gene>
<sequence length="269" mass="30001">MRSPFSISTSRIRSESKSPRSSPSNSNIPGGQIDTLWPLPYEITCVILDHLTGIRPTLVAQLSFKYCSLAVPYIYANVTISRRNASQVFAGMCVDETGELPYPYGGMIFDGRKAKCFTHTRTLRFDDIWSAEALVMAARVFPNQRVGYLGEDQKGDPLFPGLEELIFGASLIDALIHAPGGINEAEHARWTAKHATPSQPMPVDGGWNDDPVHGNYLVLYEEFEDLIKKLAITKRLCLECPVDRSVQSPIEAGWLNRVFEKMEVPITVR</sequence>